<dbReference type="AlphaFoldDB" id="A0A553WAG5"/>
<evidence type="ECO:0000256" key="3">
    <source>
        <dbReference type="ARBA" id="ARBA00022723"/>
    </source>
</evidence>
<dbReference type="GO" id="GO:0009055">
    <property type="term" value="F:electron transfer activity"/>
    <property type="evidence" value="ECO:0007669"/>
    <property type="project" value="InterPro"/>
</dbReference>
<keyword evidence="7" id="KW-0472">Membrane</keyword>
<keyword evidence="2 6" id="KW-0349">Heme</keyword>
<feature type="transmembrane region" description="Helical" evidence="7">
    <location>
        <begin position="200"/>
        <end position="221"/>
    </location>
</feature>
<evidence type="ECO:0000313" key="10">
    <source>
        <dbReference type="Proteomes" id="UP000320160"/>
    </source>
</evidence>
<evidence type="ECO:0000256" key="1">
    <source>
        <dbReference type="ARBA" id="ARBA00022448"/>
    </source>
</evidence>
<dbReference type="GO" id="GO:0020037">
    <property type="term" value="F:heme binding"/>
    <property type="evidence" value="ECO:0007669"/>
    <property type="project" value="InterPro"/>
</dbReference>
<evidence type="ECO:0000256" key="6">
    <source>
        <dbReference type="PROSITE-ProRule" id="PRU00433"/>
    </source>
</evidence>
<evidence type="ECO:0000256" key="4">
    <source>
        <dbReference type="ARBA" id="ARBA00022982"/>
    </source>
</evidence>
<keyword evidence="7" id="KW-1133">Transmembrane helix</keyword>
<evidence type="ECO:0000256" key="5">
    <source>
        <dbReference type="ARBA" id="ARBA00023004"/>
    </source>
</evidence>
<keyword evidence="4" id="KW-0249">Electron transport</keyword>
<feature type="domain" description="Cytochrome c" evidence="8">
    <location>
        <begin position="288"/>
        <end position="401"/>
    </location>
</feature>
<dbReference type="PANTHER" id="PTHR11961">
    <property type="entry name" value="CYTOCHROME C"/>
    <property type="match status" value="1"/>
</dbReference>
<dbReference type="InterPro" id="IPR002327">
    <property type="entry name" value="Cyt_c_1A/1B"/>
</dbReference>
<dbReference type="Proteomes" id="UP000320160">
    <property type="component" value="Unassembled WGS sequence"/>
</dbReference>
<comment type="caution">
    <text evidence="9">The sequence shown here is derived from an EMBL/GenBank/DDBJ whole genome shotgun (WGS) entry which is preliminary data.</text>
</comment>
<accession>A0A553WAG5</accession>
<evidence type="ECO:0000256" key="7">
    <source>
        <dbReference type="SAM" id="Phobius"/>
    </source>
</evidence>
<keyword evidence="10" id="KW-1185">Reference proteome</keyword>
<keyword evidence="3 6" id="KW-0479">Metal-binding</keyword>
<dbReference type="PRINTS" id="PR00604">
    <property type="entry name" value="CYTCHRMECIAB"/>
</dbReference>
<gene>
    <name evidence="9" type="ORF">FOM92_10855</name>
</gene>
<feature type="transmembrane region" description="Helical" evidence="7">
    <location>
        <begin position="17"/>
        <end position="36"/>
    </location>
</feature>
<dbReference type="Gene3D" id="1.10.760.10">
    <property type="entry name" value="Cytochrome c-like domain"/>
    <property type="match status" value="1"/>
</dbReference>
<evidence type="ECO:0000256" key="2">
    <source>
        <dbReference type="ARBA" id="ARBA00022617"/>
    </source>
</evidence>
<reference evidence="9 10" key="1">
    <citation type="submission" date="2019-07" db="EMBL/GenBank/DDBJ databases">
        <authorList>
            <person name="Park M."/>
        </authorList>
    </citation>
    <scope>NUCLEOTIDE SEQUENCE [LARGE SCALE GENOMIC DNA]</scope>
    <source>
        <strain evidence="9 10">KCTC32445</strain>
    </source>
</reference>
<feature type="transmembrane region" description="Helical" evidence="7">
    <location>
        <begin position="174"/>
        <end position="194"/>
    </location>
</feature>
<dbReference type="InterPro" id="IPR036909">
    <property type="entry name" value="Cyt_c-like_dom_sf"/>
</dbReference>
<evidence type="ECO:0000259" key="8">
    <source>
        <dbReference type="PROSITE" id="PS51007"/>
    </source>
</evidence>
<keyword evidence="7" id="KW-0812">Transmembrane</keyword>
<feature type="transmembrane region" description="Helical" evidence="7">
    <location>
        <begin position="242"/>
        <end position="262"/>
    </location>
</feature>
<keyword evidence="1" id="KW-0813">Transport</keyword>
<sequence>MTEAISGPSSVSKRIEWSIIAVALTIDLTTIFLPRADKALPLREDLRNIHMFLGTILFILVASRLIRWIRGDLPQTPQGISTGAAIWGMVLLASVYMLQIANPIVGFVTAWAQSDLPLQAGGHGDILHRATWLFSGYMHSAIAFGITLLKVAVVLTMPWLLFRHGKGALSGLPAGLGFWGLASMSSTVFAFSTFKSYENGPTAVGIFWLLCFAIWGLARLFRRNRATANDTPELAKGWKRGLAVATAGAIAAFGLYGPYAMFRVSPFEKPVNVAAAAGVTSHAAPAKTEIVQPETDFERQVRAETFKWCTFCHSMKKGGAHMAGPNLYGIYGQTIATVPNFPYGDALVARGKRGEKWDDAALDALLADPDKFAPGTTMVISSGNITDPARRKAIINILKRETGAAAQ</sequence>
<dbReference type="GO" id="GO:0046872">
    <property type="term" value="F:metal ion binding"/>
    <property type="evidence" value="ECO:0007669"/>
    <property type="project" value="UniProtKB-KW"/>
</dbReference>
<keyword evidence="5 6" id="KW-0408">Iron</keyword>
<protein>
    <recommendedName>
        <fullName evidence="8">Cytochrome c domain-containing protein</fullName>
    </recommendedName>
</protein>
<feature type="transmembrane region" description="Helical" evidence="7">
    <location>
        <begin position="48"/>
        <end position="66"/>
    </location>
</feature>
<proteinExistence type="predicted"/>
<dbReference type="EMBL" id="VKKU01000002">
    <property type="protein sequence ID" value="TSB01671.1"/>
    <property type="molecule type" value="Genomic_DNA"/>
</dbReference>
<name>A0A553WAG5_9SPHN</name>
<feature type="transmembrane region" description="Helical" evidence="7">
    <location>
        <begin position="86"/>
        <end position="112"/>
    </location>
</feature>
<dbReference type="OrthoDB" id="9805828at2"/>
<dbReference type="InterPro" id="IPR009056">
    <property type="entry name" value="Cyt_c-like_dom"/>
</dbReference>
<organism evidence="9 10">
    <name type="scientific">Sphingorhabdus contaminans</name>
    <dbReference type="NCBI Taxonomy" id="1343899"/>
    <lineage>
        <taxon>Bacteria</taxon>
        <taxon>Pseudomonadati</taxon>
        <taxon>Pseudomonadota</taxon>
        <taxon>Alphaproteobacteria</taxon>
        <taxon>Sphingomonadales</taxon>
        <taxon>Sphingomonadaceae</taxon>
        <taxon>Sphingorhabdus</taxon>
    </lineage>
</organism>
<feature type="transmembrane region" description="Helical" evidence="7">
    <location>
        <begin position="141"/>
        <end position="162"/>
    </location>
</feature>
<evidence type="ECO:0000313" key="9">
    <source>
        <dbReference type="EMBL" id="TSB01671.1"/>
    </source>
</evidence>
<dbReference type="SUPFAM" id="SSF46626">
    <property type="entry name" value="Cytochrome c"/>
    <property type="match status" value="1"/>
</dbReference>
<dbReference type="RefSeq" id="WP_143776889.1">
    <property type="nucleotide sequence ID" value="NZ_VKKU01000002.1"/>
</dbReference>
<dbReference type="PROSITE" id="PS51007">
    <property type="entry name" value="CYTC"/>
    <property type="match status" value="1"/>
</dbReference>